<keyword evidence="20" id="KW-1185">Reference proteome</keyword>
<evidence type="ECO:0000256" key="8">
    <source>
        <dbReference type="ARBA" id="ARBA00022801"/>
    </source>
</evidence>
<evidence type="ECO:0000256" key="5">
    <source>
        <dbReference type="ARBA" id="ARBA00022645"/>
    </source>
</evidence>
<dbReference type="SUPFAM" id="SSF56601">
    <property type="entry name" value="beta-lactamase/transpeptidase-like"/>
    <property type="match status" value="1"/>
</dbReference>
<keyword evidence="10" id="KW-0573">Peptidoglycan synthesis</keyword>
<keyword evidence="6" id="KW-0645">Protease</keyword>
<sequence length="457" mass="50990">MKKRIFSIISVILVTFVLCSSLALPVSATTSSNINKDSATISNFDFGCNVKTKSETVLLVNLDTGVTVYSKNADVKRYPASLTKIMTYVVVAENVSDFTQKVKIKASVLKPLEGTGSSQSAVSDNIGKSFTIEQLLKCLMISSGNDAALVLADYVGGEGGVTHFVQMMNDKAKELKCKNTHFVNPHGLHDANHYTTAEDMYKIASYALMLPEFSDITNTISYTIGDTYYSSTNHLIDSTTEYYYQYAKGIKTGTTDQAGRCLVTQAVADGYSYMAVLMKAPYNEEQGIDEYYNMEDAAALFRWAFQNIELKEIVSRETPVCEEKVDLSWDKNSIQLSAEDDFNILLPSSVKDKEITIKTDVPDSIDAPIKEGDYVGKASVYYKGEKVSTFNLVADETVERSTLLYVLDILKNVFTSIYFIIAAIIVVILFAIYLFVVVKHNRQKKSKKRRVKHYRDM</sequence>
<dbReference type="Gene3D" id="2.60.410.10">
    <property type="entry name" value="D-Ala-D-Ala carboxypeptidase, C-terminal domain"/>
    <property type="match status" value="1"/>
</dbReference>
<dbReference type="InterPro" id="IPR012338">
    <property type="entry name" value="Beta-lactam/transpept-like"/>
</dbReference>
<comment type="function">
    <text evidence="1">Removes C-terminal D-alanyl residues from sugar-peptide cell wall precursors.</text>
</comment>
<dbReference type="PANTHER" id="PTHR21581:SF6">
    <property type="entry name" value="TRAFFICKING PROTEIN PARTICLE COMPLEX SUBUNIT 12"/>
    <property type="match status" value="1"/>
</dbReference>
<dbReference type="InterPro" id="IPR001967">
    <property type="entry name" value="Peptidase_S11_N"/>
</dbReference>
<evidence type="ECO:0000256" key="13">
    <source>
        <dbReference type="PIRSR" id="PIRSR618044-1"/>
    </source>
</evidence>
<keyword evidence="8" id="KW-0378">Hydrolase</keyword>
<organism evidence="19 20">
    <name type="scientific">Ruminococcus bovis</name>
    <dbReference type="NCBI Taxonomy" id="2564099"/>
    <lineage>
        <taxon>Bacteria</taxon>
        <taxon>Bacillati</taxon>
        <taxon>Bacillota</taxon>
        <taxon>Clostridia</taxon>
        <taxon>Eubacteriales</taxon>
        <taxon>Oscillospiraceae</taxon>
        <taxon>Ruminococcus</taxon>
    </lineage>
</organism>
<comment type="similarity">
    <text evidence="3 15">Belongs to the peptidase S11 family.</text>
</comment>
<evidence type="ECO:0000256" key="2">
    <source>
        <dbReference type="ARBA" id="ARBA00004752"/>
    </source>
</evidence>
<dbReference type="InterPro" id="IPR037167">
    <property type="entry name" value="Peptidase_S11_C_sf"/>
</dbReference>
<feature type="transmembrane region" description="Helical" evidence="16">
    <location>
        <begin position="417"/>
        <end position="438"/>
    </location>
</feature>
<evidence type="ECO:0000256" key="16">
    <source>
        <dbReference type="SAM" id="Phobius"/>
    </source>
</evidence>
<dbReference type="InterPro" id="IPR018044">
    <property type="entry name" value="Peptidase_S11"/>
</dbReference>
<evidence type="ECO:0000259" key="18">
    <source>
        <dbReference type="SMART" id="SM00936"/>
    </source>
</evidence>
<dbReference type="Pfam" id="PF00768">
    <property type="entry name" value="Peptidase_S11"/>
    <property type="match status" value="1"/>
</dbReference>
<name>A0A4P8XTJ1_9FIRM</name>
<keyword evidence="16" id="KW-0472">Membrane</keyword>
<keyword evidence="16" id="KW-0812">Transmembrane</keyword>
<dbReference type="KEGG" id="ruj:E5Z56_00315"/>
<feature type="active site" evidence="13">
    <location>
        <position position="143"/>
    </location>
</feature>
<dbReference type="AlphaFoldDB" id="A0A4P8XTJ1"/>
<dbReference type="Pfam" id="PF07943">
    <property type="entry name" value="PBP5_C"/>
    <property type="match status" value="1"/>
</dbReference>
<dbReference type="RefSeq" id="WP_138156006.1">
    <property type="nucleotide sequence ID" value="NZ_CP039381.1"/>
</dbReference>
<dbReference type="GO" id="GO:0009252">
    <property type="term" value="P:peptidoglycan biosynthetic process"/>
    <property type="evidence" value="ECO:0007669"/>
    <property type="project" value="UniProtKB-UniPathway"/>
</dbReference>
<keyword evidence="9" id="KW-0133">Cell shape</keyword>
<evidence type="ECO:0000256" key="15">
    <source>
        <dbReference type="RuleBase" id="RU004016"/>
    </source>
</evidence>
<keyword evidence="11" id="KW-0961">Cell wall biogenesis/degradation</keyword>
<comment type="catalytic activity">
    <reaction evidence="12">
        <text>Preferential cleavage: (Ac)2-L-Lys-D-Ala-|-D-Ala. Also transpeptidation of peptidyl-alanyl moieties that are N-acyl substituents of D-alanine.</text>
        <dbReference type="EC" id="3.4.16.4"/>
    </reaction>
</comment>
<dbReference type="SUPFAM" id="SSF69189">
    <property type="entry name" value="Penicillin-binding protein associated domain"/>
    <property type="match status" value="1"/>
</dbReference>
<keyword evidence="5 19" id="KW-0121">Carboxypeptidase</keyword>
<dbReference type="OrthoDB" id="9791132at2"/>
<feature type="active site" description="Proton acceptor" evidence="13">
    <location>
        <position position="84"/>
    </location>
</feature>
<evidence type="ECO:0000256" key="14">
    <source>
        <dbReference type="PIRSR" id="PIRSR618044-2"/>
    </source>
</evidence>
<comment type="pathway">
    <text evidence="2">Cell wall biogenesis; peptidoglycan biosynthesis.</text>
</comment>
<dbReference type="EMBL" id="CP039381">
    <property type="protein sequence ID" value="QCT05902.1"/>
    <property type="molecule type" value="Genomic_DNA"/>
</dbReference>
<dbReference type="UniPathway" id="UPA00219"/>
<dbReference type="SMART" id="SM00936">
    <property type="entry name" value="PBP5_C"/>
    <property type="match status" value="1"/>
</dbReference>
<evidence type="ECO:0000313" key="19">
    <source>
        <dbReference type="EMBL" id="QCT05902.1"/>
    </source>
</evidence>
<evidence type="ECO:0000256" key="12">
    <source>
        <dbReference type="ARBA" id="ARBA00034000"/>
    </source>
</evidence>
<dbReference type="Gene3D" id="3.40.710.10">
    <property type="entry name" value="DD-peptidase/beta-lactamase superfamily"/>
    <property type="match status" value="1"/>
</dbReference>
<proteinExistence type="inferred from homology"/>
<evidence type="ECO:0000256" key="9">
    <source>
        <dbReference type="ARBA" id="ARBA00022960"/>
    </source>
</evidence>
<dbReference type="Proteomes" id="UP000301475">
    <property type="component" value="Chromosome"/>
</dbReference>
<feature type="binding site" evidence="14">
    <location>
        <position position="251"/>
    </location>
    <ligand>
        <name>substrate</name>
    </ligand>
</feature>
<reference evidence="19 20" key="1">
    <citation type="submission" date="2019-04" db="EMBL/GenBank/DDBJ databases">
        <authorList>
            <person name="Embree M."/>
            <person name="Gaffney J.R."/>
        </authorList>
    </citation>
    <scope>NUCLEOTIDE SEQUENCE [LARGE SCALE GENOMIC DNA]</scope>
    <source>
        <strain evidence="19 20">JE7A12</strain>
    </source>
</reference>
<gene>
    <name evidence="19" type="ORF">E5Z56_00315</name>
</gene>
<dbReference type="GO" id="GO:0009002">
    <property type="term" value="F:serine-type D-Ala-D-Ala carboxypeptidase activity"/>
    <property type="evidence" value="ECO:0007669"/>
    <property type="project" value="UniProtKB-EC"/>
</dbReference>
<evidence type="ECO:0000256" key="10">
    <source>
        <dbReference type="ARBA" id="ARBA00022984"/>
    </source>
</evidence>
<dbReference type="InterPro" id="IPR012907">
    <property type="entry name" value="Peptidase_S11_C"/>
</dbReference>
<dbReference type="GO" id="GO:0008360">
    <property type="term" value="P:regulation of cell shape"/>
    <property type="evidence" value="ECO:0007669"/>
    <property type="project" value="UniProtKB-KW"/>
</dbReference>
<feature type="chain" id="PRO_5020592483" description="serine-type D-Ala-D-Ala carboxypeptidase" evidence="17">
    <location>
        <begin position="29"/>
        <end position="457"/>
    </location>
</feature>
<dbReference type="PANTHER" id="PTHR21581">
    <property type="entry name" value="D-ALANYL-D-ALANINE CARBOXYPEPTIDASE"/>
    <property type="match status" value="1"/>
</dbReference>
<dbReference type="GO" id="GO:0006508">
    <property type="term" value="P:proteolysis"/>
    <property type="evidence" value="ECO:0007669"/>
    <property type="project" value="UniProtKB-KW"/>
</dbReference>
<evidence type="ECO:0000256" key="11">
    <source>
        <dbReference type="ARBA" id="ARBA00023316"/>
    </source>
</evidence>
<feature type="active site" description="Acyl-ester intermediate" evidence="13">
    <location>
        <position position="81"/>
    </location>
</feature>
<accession>A0A4P8XTJ1</accession>
<protein>
    <recommendedName>
        <fullName evidence="4">serine-type D-Ala-D-Ala carboxypeptidase</fullName>
        <ecNumber evidence="4">3.4.16.4</ecNumber>
    </recommendedName>
</protein>
<dbReference type="EC" id="3.4.16.4" evidence="4"/>
<evidence type="ECO:0000256" key="17">
    <source>
        <dbReference type="SAM" id="SignalP"/>
    </source>
</evidence>
<evidence type="ECO:0000256" key="4">
    <source>
        <dbReference type="ARBA" id="ARBA00012448"/>
    </source>
</evidence>
<evidence type="ECO:0000256" key="6">
    <source>
        <dbReference type="ARBA" id="ARBA00022670"/>
    </source>
</evidence>
<dbReference type="GO" id="GO:0071555">
    <property type="term" value="P:cell wall organization"/>
    <property type="evidence" value="ECO:0007669"/>
    <property type="project" value="UniProtKB-KW"/>
</dbReference>
<evidence type="ECO:0000256" key="7">
    <source>
        <dbReference type="ARBA" id="ARBA00022729"/>
    </source>
</evidence>
<feature type="domain" description="Peptidase S11 D-Ala-D-Ala carboxypeptidase A C-terminal" evidence="18">
    <location>
        <begin position="308"/>
        <end position="400"/>
    </location>
</feature>
<evidence type="ECO:0000256" key="1">
    <source>
        <dbReference type="ARBA" id="ARBA00003217"/>
    </source>
</evidence>
<keyword evidence="16" id="KW-1133">Transmembrane helix</keyword>
<evidence type="ECO:0000313" key="20">
    <source>
        <dbReference type="Proteomes" id="UP000301475"/>
    </source>
</evidence>
<keyword evidence="7 17" id="KW-0732">Signal</keyword>
<dbReference type="InterPro" id="IPR015956">
    <property type="entry name" value="Peniciliin-bd_prot_C_sf"/>
</dbReference>
<evidence type="ECO:0000256" key="3">
    <source>
        <dbReference type="ARBA" id="ARBA00007164"/>
    </source>
</evidence>
<feature type="signal peptide" evidence="17">
    <location>
        <begin position="1"/>
        <end position="28"/>
    </location>
</feature>
<dbReference type="PRINTS" id="PR00725">
    <property type="entry name" value="DADACBPTASE1"/>
</dbReference>